<dbReference type="InterPro" id="IPR051703">
    <property type="entry name" value="NF-kappa-B_Signaling_Reg"/>
</dbReference>
<accession>A0A232EZJ9</accession>
<dbReference type="Pfam" id="PF09588">
    <property type="entry name" value="YqaJ"/>
    <property type="match status" value="1"/>
</dbReference>
<evidence type="ECO:0000313" key="2">
    <source>
        <dbReference type="EMBL" id="OXU23926.1"/>
    </source>
</evidence>
<protein>
    <recommendedName>
        <fullName evidence="1">YqaJ viral recombinase domain-containing protein</fullName>
    </recommendedName>
</protein>
<dbReference type="STRING" id="543379.A0A232EZJ9"/>
<organism evidence="2 3">
    <name type="scientific">Trichomalopsis sarcophagae</name>
    <dbReference type="NCBI Taxonomy" id="543379"/>
    <lineage>
        <taxon>Eukaryota</taxon>
        <taxon>Metazoa</taxon>
        <taxon>Ecdysozoa</taxon>
        <taxon>Arthropoda</taxon>
        <taxon>Hexapoda</taxon>
        <taxon>Insecta</taxon>
        <taxon>Pterygota</taxon>
        <taxon>Neoptera</taxon>
        <taxon>Endopterygota</taxon>
        <taxon>Hymenoptera</taxon>
        <taxon>Apocrita</taxon>
        <taxon>Proctotrupomorpha</taxon>
        <taxon>Chalcidoidea</taxon>
        <taxon>Pteromalidae</taxon>
        <taxon>Pteromalinae</taxon>
        <taxon>Trichomalopsis</taxon>
    </lineage>
</organism>
<dbReference type="InterPro" id="IPR019080">
    <property type="entry name" value="YqaJ_viral_recombinase"/>
</dbReference>
<dbReference type="PANTHER" id="PTHR46609">
    <property type="entry name" value="EXONUCLEASE, PHAGE-TYPE/RECB, C-TERMINAL DOMAIN-CONTAINING PROTEIN"/>
    <property type="match status" value="1"/>
</dbReference>
<gene>
    <name evidence="2" type="ORF">TSAR_009692</name>
</gene>
<reference evidence="2 3" key="1">
    <citation type="journal article" date="2017" name="Curr. Biol.">
        <title>The Evolution of Venom by Co-option of Single-Copy Genes.</title>
        <authorList>
            <person name="Martinson E.O."/>
            <person name="Mrinalini"/>
            <person name="Kelkar Y.D."/>
            <person name="Chang C.H."/>
            <person name="Werren J.H."/>
        </authorList>
    </citation>
    <scope>NUCLEOTIDE SEQUENCE [LARGE SCALE GENOMIC DNA]</scope>
    <source>
        <strain evidence="2 3">Alberta</strain>
        <tissue evidence="2">Whole body</tissue>
    </source>
</reference>
<dbReference type="SUPFAM" id="SSF52980">
    <property type="entry name" value="Restriction endonuclease-like"/>
    <property type="match status" value="1"/>
</dbReference>
<dbReference type="Proteomes" id="UP000215335">
    <property type="component" value="Unassembled WGS sequence"/>
</dbReference>
<dbReference type="InterPro" id="IPR011604">
    <property type="entry name" value="PDDEXK-like_dom_sf"/>
</dbReference>
<name>A0A232EZJ9_9HYME</name>
<dbReference type="EMBL" id="NNAY01001452">
    <property type="protein sequence ID" value="OXU23926.1"/>
    <property type="molecule type" value="Genomic_DNA"/>
</dbReference>
<feature type="domain" description="YqaJ viral recombinase" evidence="1">
    <location>
        <begin position="26"/>
        <end position="98"/>
    </location>
</feature>
<dbReference type="AlphaFoldDB" id="A0A232EZJ9"/>
<keyword evidence="3" id="KW-1185">Reference proteome</keyword>
<dbReference type="GO" id="GO:0006281">
    <property type="term" value="P:DNA repair"/>
    <property type="evidence" value="ECO:0007669"/>
    <property type="project" value="UniProtKB-ARBA"/>
</dbReference>
<comment type="caution">
    <text evidence="2">The sequence shown here is derived from an EMBL/GenBank/DDBJ whole genome shotgun (WGS) entry which is preliminary data.</text>
</comment>
<proteinExistence type="predicted"/>
<evidence type="ECO:0000259" key="1">
    <source>
        <dbReference type="Pfam" id="PF09588"/>
    </source>
</evidence>
<dbReference type="InterPro" id="IPR011335">
    <property type="entry name" value="Restrct_endonuc-II-like"/>
</dbReference>
<dbReference type="PANTHER" id="PTHR46609:SF8">
    <property type="entry name" value="YQAJ VIRAL RECOMBINASE DOMAIN-CONTAINING PROTEIN"/>
    <property type="match status" value="1"/>
</dbReference>
<dbReference type="Gene3D" id="3.90.320.10">
    <property type="match status" value="1"/>
</dbReference>
<evidence type="ECO:0000313" key="3">
    <source>
        <dbReference type="Proteomes" id="UP000215335"/>
    </source>
</evidence>
<sequence>MVHSQTLQNICKVKKTIESLVSDVLFLKKVNTAATQYGTQHETHAKKEYIKLFNCDVKKVGVIVCKNNPWLCASLDGVVVEDGCVKKVVEFKCPITCKEKPIVDYQQKKCNVNYLHA</sequence>